<keyword evidence="3" id="KW-1185">Reference proteome</keyword>
<proteinExistence type="predicted"/>
<evidence type="ECO:0000256" key="1">
    <source>
        <dbReference type="SAM" id="MobiDB-lite"/>
    </source>
</evidence>
<comment type="caution">
    <text evidence="2">The sequence shown here is derived from an EMBL/GenBank/DDBJ whole genome shotgun (WGS) entry which is preliminary data.</text>
</comment>
<dbReference type="EMBL" id="LHUQ01000002">
    <property type="protein sequence ID" value="KON65828.1"/>
    <property type="molecule type" value="Genomic_DNA"/>
</dbReference>
<feature type="region of interest" description="Disordered" evidence="1">
    <location>
        <begin position="333"/>
        <end position="354"/>
    </location>
</feature>
<reference evidence="2" key="1">
    <citation type="submission" date="2015-08" db="EMBL/GenBank/DDBJ databases">
        <title>Draft genome sequence of Komagataeibacter europaeus CECT 8546 a cellulose producer strain from vinegar produced by the traditional method.</title>
        <authorList>
            <person name="Poehlein A."/>
            <person name="Valera M.J."/>
            <person name="Haack F.S."/>
            <person name="Mas A."/>
            <person name="Daniel R."/>
            <person name="Streit W.R."/>
            <person name="Mateo E."/>
        </authorList>
    </citation>
    <scope>NUCLEOTIDE SEQUENCE [LARGE SCALE GENOMIC DNA]</scope>
    <source>
        <strain evidence="2">CECT 8546</strain>
    </source>
</reference>
<dbReference type="PANTHER" id="PTHR41677:SF1">
    <property type="entry name" value="FE2OG DIOXYGENASE DOMAIN-CONTAINING PROTEIN"/>
    <property type="match status" value="1"/>
</dbReference>
<dbReference type="PATRIC" id="fig|33995.3.peg.571"/>
<dbReference type="Proteomes" id="UP000037566">
    <property type="component" value="Unassembled WGS sequence"/>
</dbReference>
<sequence length="354" mass="40603">MLPEDNIYPASLPEGYEFVIEDEPEFDPAIHQQLERPDRIWMLSDLGYDEKVISRFASPVAATSAARLLSDEGIAVMADITRKLHPFIRHNTHGARVPATLRGTTHRSRFVRDLCLSPEITEFFSEMFHTQLVPHTITHQQGHMNFQPKELRKEVDTWHHDATAFDWVLMVHDPNKIRGGRFQIFDGTREEGWKLMRSGAGIPEDRIITPDFAGPGYACYMQGSAVFHRASRLEELGERASLVQSYVSTNVKVPDPNWFDWIRPTEGSINDVNYMLEQACAPAEWARHRAWVAKRRLQELMDELPLNATAQEVLHAMEHVTNDLNDLNDLLRRGPVSHEESQVNRDLVDARHIS</sequence>
<gene>
    <name evidence="2" type="ORF">KOEU_05150</name>
</gene>
<dbReference type="OrthoDB" id="8985754at2"/>
<organism evidence="2 3">
    <name type="scientific">Komagataeibacter europaeus</name>
    <name type="common">Gluconacetobacter europaeus</name>
    <dbReference type="NCBI Taxonomy" id="33995"/>
    <lineage>
        <taxon>Bacteria</taxon>
        <taxon>Pseudomonadati</taxon>
        <taxon>Pseudomonadota</taxon>
        <taxon>Alphaproteobacteria</taxon>
        <taxon>Acetobacterales</taxon>
        <taxon>Acetobacteraceae</taxon>
        <taxon>Komagataeibacter</taxon>
    </lineage>
</organism>
<name>A0A0M0EKQ0_KOMEU</name>
<evidence type="ECO:0008006" key="4">
    <source>
        <dbReference type="Google" id="ProtNLM"/>
    </source>
</evidence>
<dbReference type="PANTHER" id="PTHR41677">
    <property type="entry name" value="YALI0B19030P"/>
    <property type="match status" value="1"/>
</dbReference>
<evidence type="ECO:0000313" key="3">
    <source>
        <dbReference type="Proteomes" id="UP000037566"/>
    </source>
</evidence>
<protein>
    <recommendedName>
        <fullName evidence="4">Phytanoyl-CoA dioxygenase (PhyH)</fullName>
    </recommendedName>
</protein>
<dbReference type="AlphaFoldDB" id="A0A0M0EKQ0"/>
<accession>A0A0M0EKQ0</accession>
<evidence type="ECO:0000313" key="2">
    <source>
        <dbReference type="EMBL" id="KON65828.1"/>
    </source>
</evidence>
<dbReference type="RefSeq" id="WP_053322840.1">
    <property type="nucleotide sequence ID" value="NZ_LHUQ01000002.1"/>
</dbReference>